<dbReference type="GO" id="GO:0004525">
    <property type="term" value="F:ribonuclease III activity"/>
    <property type="evidence" value="ECO:0007669"/>
    <property type="project" value="UniProtKB-UniRule"/>
</dbReference>
<keyword evidence="10" id="KW-0460">Magnesium</keyword>
<dbReference type="FunFam" id="1.10.1520.10:FF:000001">
    <property type="entry name" value="Ribonuclease 3"/>
    <property type="match status" value="1"/>
</dbReference>
<dbReference type="GO" id="GO:0046872">
    <property type="term" value="F:metal ion binding"/>
    <property type="evidence" value="ECO:0007669"/>
    <property type="project" value="UniProtKB-KW"/>
</dbReference>
<evidence type="ECO:0000256" key="7">
    <source>
        <dbReference type="ARBA" id="ARBA00022759"/>
    </source>
</evidence>
<dbReference type="GO" id="GO:0003725">
    <property type="term" value="F:double-stranded RNA binding"/>
    <property type="evidence" value="ECO:0007669"/>
    <property type="project" value="TreeGrafter"/>
</dbReference>
<dbReference type="EMBL" id="DXEV01000042">
    <property type="protein sequence ID" value="HIX56268.1"/>
    <property type="molecule type" value="Genomic_DNA"/>
</dbReference>
<keyword evidence="10" id="KW-0479">Metal-binding</keyword>
<sequence>MLSESSFLYRIQNLEQTIGYAFQNVALLEQALTHRSYGPHHNERLEFLGDSILGMIIAKELFAQFPDSPEGDLTRMRSVLVRETTLAEMAREFKIGDCLLLGPGELKSGGSRRDSLLADAVESIIGAVYIDCQEQFEIVRHLVLTWFHERLQAINPNVSQKDPKSALQELLQSQHKELPVYRIENIIGTDNNQVFEVSVTIQDIKQVFHGKGSSRRRAEQKAANAVLDYLAAHPSNAPHHHGSSH</sequence>
<dbReference type="NCBIfam" id="TIGR02191">
    <property type="entry name" value="RNaseIII"/>
    <property type="match status" value="1"/>
</dbReference>
<dbReference type="Pfam" id="PF00035">
    <property type="entry name" value="dsrm"/>
    <property type="match status" value="1"/>
</dbReference>
<dbReference type="InterPro" id="IPR000999">
    <property type="entry name" value="RNase_III_dom"/>
</dbReference>
<organism evidence="13 14">
    <name type="scientific">Candidatus Anaerobiospirillum pullistercoris</name>
    <dbReference type="NCBI Taxonomy" id="2838452"/>
    <lineage>
        <taxon>Bacteria</taxon>
        <taxon>Pseudomonadati</taxon>
        <taxon>Pseudomonadota</taxon>
        <taxon>Gammaproteobacteria</taxon>
        <taxon>Aeromonadales</taxon>
        <taxon>Succinivibrionaceae</taxon>
        <taxon>Anaerobiospirillum</taxon>
    </lineage>
</organism>
<dbReference type="Gene3D" id="3.30.160.20">
    <property type="match status" value="1"/>
</dbReference>
<accession>A0A9D1WC02</accession>
<reference evidence="13" key="2">
    <citation type="submission" date="2021-04" db="EMBL/GenBank/DDBJ databases">
        <authorList>
            <person name="Gilroy R."/>
        </authorList>
    </citation>
    <scope>NUCLEOTIDE SEQUENCE</scope>
    <source>
        <strain evidence="13">USASDec5-558</strain>
    </source>
</reference>
<evidence type="ECO:0000256" key="2">
    <source>
        <dbReference type="ARBA" id="ARBA00010183"/>
    </source>
</evidence>
<dbReference type="PROSITE" id="PS50142">
    <property type="entry name" value="RNASE_3_2"/>
    <property type="match status" value="1"/>
</dbReference>
<dbReference type="CDD" id="cd00593">
    <property type="entry name" value="RIBOc"/>
    <property type="match status" value="1"/>
</dbReference>
<comment type="function">
    <text evidence="10">Digests double-stranded RNA. Involved in the processing of primary rRNA transcript to yield the immediate precursors to the large and small rRNAs (23S and 16S). Processes some mRNAs, and tRNAs when they are encoded in the rRNA operon. Processes pre-crRNA and tracrRNA of type II CRISPR loci if present in the organism.</text>
</comment>
<dbReference type="GO" id="GO:0006364">
    <property type="term" value="P:rRNA processing"/>
    <property type="evidence" value="ECO:0007669"/>
    <property type="project" value="UniProtKB-UniRule"/>
</dbReference>
<keyword evidence="4 10" id="KW-0507">mRNA processing</keyword>
<proteinExistence type="inferred from homology"/>
<dbReference type="InterPro" id="IPR014720">
    <property type="entry name" value="dsRBD_dom"/>
</dbReference>
<evidence type="ECO:0000256" key="8">
    <source>
        <dbReference type="ARBA" id="ARBA00022801"/>
    </source>
</evidence>
<dbReference type="SMART" id="SM00358">
    <property type="entry name" value="DSRM"/>
    <property type="match status" value="1"/>
</dbReference>
<feature type="active site" evidence="10">
    <location>
        <position position="122"/>
    </location>
</feature>
<gene>
    <name evidence="10 13" type="primary">rnc</name>
    <name evidence="13" type="ORF">H9850_02195</name>
</gene>
<evidence type="ECO:0000313" key="13">
    <source>
        <dbReference type="EMBL" id="HIX56268.1"/>
    </source>
</evidence>
<comment type="subunit">
    <text evidence="10">Homodimer.</text>
</comment>
<evidence type="ECO:0000256" key="9">
    <source>
        <dbReference type="ARBA" id="ARBA00022884"/>
    </source>
</evidence>
<dbReference type="GO" id="GO:0005737">
    <property type="term" value="C:cytoplasm"/>
    <property type="evidence" value="ECO:0007669"/>
    <property type="project" value="UniProtKB-SubCell"/>
</dbReference>
<dbReference type="PANTHER" id="PTHR11207">
    <property type="entry name" value="RIBONUCLEASE III"/>
    <property type="match status" value="1"/>
</dbReference>
<dbReference type="InterPro" id="IPR036389">
    <property type="entry name" value="RNase_III_sf"/>
</dbReference>
<dbReference type="PANTHER" id="PTHR11207:SF0">
    <property type="entry name" value="RIBONUCLEASE 3"/>
    <property type="match status" value="1"/>
</dbReference>
<dbReference type="SUPFAM" id="SSF54768">
    <property type="entry name" value="dsRNA-binding domain-like"/>
    <property type="match status" value="1"/>
</dbReference>
<comment type="caution">
    <text evidence="13">The sequence shown here is derived from an EMBL/GenBank/DDBJ whole genome shotgun (WGS) entry which is preliminary data.</text>
</comment>
<dbReference type="SMART" id="SM00535">
    <property type="entry name" value="RIBOc"/>
    <property type="match status" value="1"/>
</dbReference>
<evidence type="ECO:0000259" key="11">
    <source>
        <dbReference type="PROSITE" id="PS50137"/>
    </source>
</evidence>
<feature type="domain" description="DRBM" evidence="11">
    <location>
        <begin position="162"/>
        <end position="232"/>
    </location>
</feature>
<evidence type="ECO:0000259" key="12">
    <source>
        <dbReference type="PROSITE" id="PS50142"/>
    </source>
</evidence>
<dbReference type="GO" id="GO:0019843">
    <property type="term" value="F:rRNA binding"/>
    <property type="evidence" value="ECO:0007669"/>
    <property type="project" value="UniProtKB-KW"/>
</dbReference>
<keyword evidence="9 10" id="KW-0694">RNA-binding</keyword>
<dbReference type="Pfam" id="PF14622">
    <property type="entry name" value="Ribonucleas_3_3"/>
    <property type="match status" value="1"/>
</dbReference>
<comment type="similarity">
    <text evidence="2">Belongs to the ribonuclease III family.</text>
</comment>
<feature type="binding site" evidence="10">
    <location>
        <position position="122"/>
    </location>
    <ligand>
        <name>Mg(2+)</name>
        <dbReference type="ChEBI" id="CHEBI:18420"/>
    </ligand>
</feature>
<keyword evidence="10" id="KW-0963">Cytoplasm</keyword>
<keyword evidence="8 10" id="KW-0378">Hydrolase</keyword>
<dbReference type="PROSITE" id="PS50137">
    <property type="entry name" value="DS_RBD"/>
    <property type="match status" value="1"/>
</dbReference>
<comment type="catalytic activity">
    <reaction evidence="1 10">
        <text>Endonucleolytic cleavage to 5'-phosphomonoester.</text>
        <dbReference type="EC" id="3.1.26.3"/>
    </reaction>
</comment>
<keyword evidence="10" id="KW-0699">rRNA-binding</keyword>
<dbReference type="Proteomes" id="UP000886829">
    <property type="component" value="Unassembled WGS sequence"/>
</dbReference>
<dbReference type="CDD" id="cd10845">
    <property type="entry name" value="DSRM_RNAse_III_family"/>
    <property type="match status" value="1"/>
</dbReference>
<evidence type="ECO:0000313" key="14">
    <source>
        <dbReference type="Proteomes" id="UP000886829"/>
    </source>
</evidence>
<dbReference type="PROSITE" id="PS00517">
    <property type="entry name" value="RNASE_3_1"/>
    <property type="match status" value="1"/>
</dbReference>
<feature type="domain" description="RNase III" evidence="12">
    <location>
        <begin position="11"/>
        <end position="133"/>
    </location>
</feature>
<name>A0A9D1WC02_9GAMM</name>
<dbReference type="InterPro" id="IPR011907">
    <property type="entry name" value="RNase_III"/>
</dbReference>
<dbReference type="SUPFAM" id="SSF69065">
    <property type="entry name" value="RNase III domain-like"/>
    <property type="match status" value="1"/>
</dbReference>
<feature type="active site" evidence="10">
    <location>
        <position position="50"/>
    </location>
</feature>
<feature type="binding site" evidence="10">
    <location>
        <position position="46"/>
    </location>
    <ligand>
        <name>Mg(2+)</name>
        <dbReference type="ChEBI" id="CHEBI:18420"/>
    </ligand>
</feature>
<keyword evidence="3 10" id="KW-0698">rRNA processing</keyword>
<evidence type="ECO:0000256" key="6">
    <source>
        <dbReference type="ARBA" id="ARBA00022722"/>
    </source>
</evidence>
<evidence type="ECO:0000256" key="10">
    <source>
        <dbReference type="HAMAP-Rule" id="MF_00104"/>
    </source>
</evidence>
<dbReference type="GO" id="GO:0010468">
    <property type="term" value="P:regulation of gene expression"/>
    <property type="evidence" value="ECO:0007669"/>
    <property type="project" value="TreeGrafter"/>
</dbReference>
<keyword evidence="6 10" id="KW-0540">Nuclease</keyword>
<comment type="subcellular location">
    <subcellularLocation>
        <location evidence="10">Cytoplasm</location>
    </subcellularLocation>
</comment>
<evidence type="ECO:0000256" key="3">
    <source>
        <dbReference type="ARBA" id="ARBA00022552"/>
    </source>
</evidence>
<evidence type="ECO:0000256" key="1">
    <source>
        <dbReference type="ARBA" id="ARBA00000109"/>
    </source>
</evidence>
<dbReference type="Gene3D" id="1.10.1520.10">
    <property type="entry name" value="Ribonuclease III domain"/>
    <property type="match status" value="1"/>
</dbReference>
<protein>
    <recommendedName>
        <fullName evidence="10">Ribonuclease 3</fullName>
        <ecNumber evidence="10">3.1.26.3</ecNumber>
    </recommendedName>
    <alternativeName>
        <fullName evidence="10">Ribonuclease III</fullName>
        <shortName evidence="10">RNase III</shortName>
    </alternativeName>
</protein>
<keyword evidence="7 10" id="KW-0255">Endonuclease</keyword>
<dbReference type="EC" id="3.1.26.3" evidence="10"/>
<evidence type="ECO:0000256" key="4">
    <source>
        <dbReference type="ARBA" id="ARBA00022664"/>
    </source>
</evidence>
<dbReference type="AlphaFoldDB" id="A0A9D1WC02"/>
<dbReference type="GO" id="GO:0008033">
    <property type="term" value="P:tRNA processing"/>
    <property type="evidence" value="ECO:0007669"/>
    <property type="project" value="UniProtKB-KW"/>
</dbReference>
<reference evidence="13" key="1">
    <citation type="journal article" date="2021" name="PeerJ">
        <title>Extensive microbial diversity within the chicken gut microbiome revealed by metagenomics and culture.</title>
        <authorList>
            <person name="Gilroy R."/>
            <person name="Ravi A."/>
            <person name="Getino M."/>
            <person name="Pursley I."/>
            <person name="Horton D.L."/>
            <person name="Alikhan N.F."/>
            <person name="Baker D."/>
            <person name="Gharbi K."/>
            <person name="Hall N."/>
            <person name="Watson M."/>
            <person name="Adriaenssens E.M."/>
            <person name="Foster-Nyarko E."/>
            <person name="Jarju S."/>
            <person name="Secka A."/>
            <person name="Antonio M."/>
            <person name="Oren A."/>
            <person name="Chaudhuri R.R."/>
            <person name="La Ragione R."/>
            <person name="Hildebrand F."/>
            <person name="Pallen M.J."/>
        </authorList>
    </citation>
    <scope>NUCLEOTIDE SEQUENCE</scope>
    <source>
        <strain evidence="13">USASDec5-558</strain>
    </source>
</reference>
<feature type="binding site" evidence="10">
    <location>
        <position position="119"/>
    </location>
    <ligand>
        <name>Mg(2+)</name>
        <dbReference type="ChEBI" id="CHEBI:18420"/>
    </ligand>
</feature>
<keyword evidence="5 10" id="KW-0819">tRNA processing</keyword>
<dbReference type="HAMAP" id="MF_00104">
    <property type="entry name" value="RNase_III"/>
    <property type="match status" value="1"/>
</dbReference>
<dbReference type="GO" id="GO:0006397">
    <property type="term" value="P:mRNA processing"/>
    <property type="evidence" value="ECO:0007669"/>
    <property type="project" value="UniProtKB-UniRule"/>
</dbReference>
<comment type="cofactor">
    <cofactor evidence="10">
        <name>Mg(2+)</name>
        <dbReference type="ChEBI" id="CHEBI:18420"/>
    </cofactor>
</comment>
<evidence type="ECO:0000256" key="5">
    <source>
        <dbReference type="ARBA" id="ARBA00022694"/>
    </source>
</evidence>